<evidence type="ECO:0000256" key="1">
    <source>
        <dbReference type="SAM" id="MobiDB-lite"/>
    </source>
</evidence>
<dbReference type="AlphaFoldDB" id="A0A3L6P9Z6"/>
<reference evidence="4" key="1">
    <citation type="journal article" date="2019" name="Nat. Commun.">
        <title>The genome of broomcorn millet.</title>
        <authorList>
            <person name="Zou C."/>
            <person name="Miki D."/>
            <person name="Li D."/>
            <person name="Tang Q."/>
            <person name="Xiao L."/>
            <person name="Rajput S."/>
            <person name="Deng P."/>
            <person name="Jia W."/>
            <person name="Huang R."/>
            <person name="Zhang M."/>
            <person name="Sun Y."/>
            <person name="Hu J."/>
            <person name="Fu X."/>
            <person name="Schnable P.S."/>
            <person name="Li F."/>
            <person name="Zhang H."/>
            <person name="Feng B."/>
            <person name="Zhu X."/>
            <person name="Liu R."/>
            <person name="Schnable J.C."/>
            <person name="Zhu J.-K."/>
            <person name="Zhang H."/>
        </authorList>
    </citation>
    <scope>NUCLEOTIDE SEQUENCE [LARGE SCALE GENOMIC DNA]</scope>
</reference>
<feature type="signal peptide" evidence="2">
    <location>
        <begin position="1"/>
        <end position="24"/>
    </location>
</feature>
<name>A0A3L6P9Z6_PANMI</name>
<comment type="caution">
    <text evidence="3">The sequence shown here is derived from an EMBL/GenBank/DDBJ whole genome shotgun (WGS) entry which is preliminary data.</text>
</comment>
<sequence length="120" mass="13409">MLLREDIAALFSSWLFSAHSVTAAVPIAESLLTTAKDIQQIVQCSWNSCFFLQETRELWNSRIDAGRDLDTQVEAPAHSQPGELARLCRRTPRARTGSSCGPWSAVAPRRPPPLSPSRWY</sequence>
<feature type="region of interest" description="Disordered" evidence="1">
    <location>
        <begin position="93"/>
        <end position="120"/>
    </location>
</feature>
<feature type="compositionally biased region" description="Pro residues" evidence="1">
    <location>
        <begin position="109"/>
        <end position="120"/>
    </location>
</feature>
<evidence type="ECO:0000313" key="4">
    <source>
        <dbReference type="Proteomes" id="UP000275267"/>
    </source>
</evidence>
<keyword evidence="2" id="KW-0732">Signal</keyword>
<proteinExistence type="predicted"/>
<evidence type="ECO:0000256" key="2">
    <source>
        <dbReference type="SAM" id="SignalP"/>
    </source>
</evidence>
<evidence type="ECO:0000313" key="3">
    <source>
        <dbReference type="EMBL" id="RLM54210.1"/>
    </source>
</evidence>
<keyword evidence="4" id="KW-1185">Reference proteome</keyword>
<dbReference type="Proteomes" id="UP000275267">
    <property type="component" value="Unassembled WGS sequence"/>
</dbReference>
<gene>
    <name evidence="3" type="ORF">C2845_PM10G06270</name>
</gene>
<feature type="chain" id="PRO_5018163258" evidence="2">
    <location>
        <begin position="25"/>
        <end position="120"/>
    </location>
</feature>
<protein>
    <submittedName>
        <fullName evidence="3">Uncharacterized protein</fullName>
    </submittedName>
</protein>
<dbReference type="EMBL" id="PQIB02000018">
    <property type="protein sequence ID" value="RLM54210.1"/>
    <property type="molecule type" value="Genomic_DNA"/>
</dbReference>
<accession>A0A3L6P9Z6</accession>
<organism evidence="3 4">
    <name type="scientific">Panicum miliaceum</name>
    <name type="common">Proso millet</name>
    <name type="synonym">Broomcorn millet</name>
    <dbReference type="NCBI Taxonomy" id="4540"/>
    <lineage>
        <taxon>Eukaryota</taxon>
        <taxon>Viridiplantae</taxon>
        <taxon>Streptophyta</taxon>
        <taxon>Embryophyta</taxon>
        <taxon>Tracheophyta</taxon>
        <taxon>Spermatophyta</taxon>
        <taxon>Magnoliopsida</taxon>
        <taxon>Liliopsida</taxon>
        <taxon>Poales</taxon>
        <taxon>Poaceae</taxon>
        <taxon>PACMAD clade</taxon>
        <taxon>Panicoideae</taxon>
        <taxon>Panicodae</taxon>
        <taxon>Paniceae</taxon>
        <taxon>Panicinae</taxon>
        <taxon>Panicum</taxon>
        <taxon>Panicum sect. Panicum</taxon>
    </lineage>
</organism>